<name>A0A448ZQ92_9STRA</name>
<evidence type="ECO:0000256" key="1">
    <source>
        <dbReference type="SAM" id="MobiDB-lite"/>
    </source>
</evidence>
<feature type="compositionally biased region" description="Basic and acidic residues" evidence="1">
    <location>
        <begin position="128"/>
        <end position="140"/>
    </location>
</feature>
<feature type="compositionally biased region" description="Acidic residues" evidence="1">
    <location>
        <begin position="753"/>
        <end position="762"/>
    </location>
</feature>
<feature type="region of interest" description="Disordered" evidence="1">
    <location>
        <begin position="1"/>
        <end position="519"/>
    </location>
</feature>
<feature type="compositionally biased region" description="Basic residues" evidence="1">
    <location>
        <begin position="371"/>
        <end position="388"/>
    </location>
</feature>
<protein>
    <submittedName>
        <fullName evidence="2">Uncharacterized protein</fullName>
    </submittedName>
</protein>
<feature type="compositionally biased region" description="Low complexity" evidence="1">
    <location>
        <begin position="55"/>
        <end position="72"/>
    </location>
</feature>
<feature type="region of interest" description="Disordered" evidence="1">
    <location>
        <begin position="1106"/>
        <end position="1128"/>
    </location>
</feature>
<feature type="compositionally biased region" description="Basic and acidic residues" evidence="1">
    <location>
        <begin position="244"/>
        <end position="260"/>
    </location>
</feature>
<feature type="region of interest" description="Disordered" evidence="1">
    <location>
        <begin position="739"/>
        <end position="765"/>
    </location>
</feature>
<reference evidence="2 3" key="1">
    <citation type="submission" date="2019-01" db="EMBL/GenBank/DDBJ databases">
        <authorList>
            <person name="Ferrante I. M."/>
        </authorList>
    </citation>
    <scope>NUCLEOTIDE SEQUENCE [LARGE SCALE GENOMIC DNA]</scope>
    <source>
        <strain evidence="2 3">B856</strain>
    </source>
</reference>
<feature type="region of interest" description="Disordered" evidence="1">
    <location>
        <begin position="2159"/>
        <end position="2233"/>
    </location>
</feature>
<keyword evidence="3" id="KW-1185">Reference proteome</keyword>
<evidence type="ECO:0000313" key="2">
    <source>
        <dbReference type="EMBL" id="VEU44210.1"/>
    </source>
</evidence>
<proteinExistence type="predicted"/>
<dbReference type="Proteomes" id="UP000291116">
    <property type="component" value="Unassembled WGS sequence"/>
</dbReference>
<accession>A0A448ZQ92</accession>
<feature type="compositionally biased region" description="Low complexity" evidence="1">
    <location>
        <begin position="318"/>
        <end position="330"/>
    </location>
</feature>
<gene>
    <name evidence="2" type="ORF">PSNMU_V1.4_AUG-EV-PASAV3_0112900</name>
</gene>
<sequence>MDPQLAKLMARRRRKADGEGESSPDGGQDENPTPAPPVSTPSTRFRARPSAVYTPKPKAAGPAPSSPFSGGKPRADPGAPEEVADAVPVTPSKPAAGDRRESLYSPSIFETESGDEAGDGGASGSRRSSSEKKRQQRCSEEDLSELDALVSALDASVRDAEQETSGSKGGARPVSSSFVEEDMEESSPFAAEESEKSWSPTKLPQDTPLPPPPFSGDADPEPSRHKSARGAVGGSRSPRNRGKTRGDGEGSRSRNRERLSPKASGSGKADTLRRSPVPDYPEALEEELLAATSAAADAIGGRSPSKQSPPKRYRRSGSDASSSNASSNGGNDDHEAADSISASVEEPDPASSQRHGSIGKQSDRHRPNSSGRKKSRSPKSSGSKKSRSPKSSDRKGGFAGAQSLRNLFDSDHFEKNHKGGNSDPNSNASIGSGFGSFAADFGSFPDPRSESTKTDPSTKSSDGFNDPFGISASEEEQPAEYEPPSFGINLTDMDFGSGGGWGQPPPAPYDTSPIEKPPVNREESVSTQIKWMDSRPNMIVSSSEKNKSPAPVTNPLTGNPIVCRPSVAANNSHDILEWDPQRKTQVLATAVFSDELKRKIADKYRVVPDAVQRVWTISAGVHRSSPKQKGGQTEAVRVAALLDLTILGERFDEVLRVIAVWNWGGSNASVLVQLQSVLSPPSGADFTYDTKNLVVADGCIFVAGASAKGPCVFLNKPTVRETWSANFIVKNKDIQISHMAATNSPRSPRDPDAGDTENDNSGDGERVPYLAIALDDGSLSVWTYEAATKLNGKNNEAVRKLLFPMCRLHAAKVLQTCPVTNWSSREQTTVDGDRGSNADVGCCTHLEWIPYRASSHKQLLLLAASFQRALCLYHVALPKLQDKSNSSKRGTYNEIRPPSEKTILSQTISLRPFCFSKWPKSYNKSSCSFVDLGPHVPPSLVVLLNGSESNPDCARLALVTCPLPAYMGSTRGKKSGDHLAFHVWDTQEWTKQVANLPKGLMTSSLSSTMGILYYTNTSIEEIEYRTNARFPFGSGGVGTIPAGLTTSGSNYWADSLVSSAVGVLSIYTTFHCERFKSTLSPDPSSPTLLEWTTPTRRHWLVETFMGDSKGSKQGGAKPRLGREEKDSDDVVLGGAQSTVICELVTQPKIERLYPYRLTRNPYATEGRSPDTSQHIAVWFRPLHGSGQAASIGLVAKDGEGQYKLVQLLDSRDVVFLPNATRDDKSGSGIPQALVVSRNGGSVSLWQWKDRAGALGKPWQIVSDAPCRPILGDKKGNSTSEDDFVELRQFVPTRFQNKVSLLAIASDSSGRFCVVAGKLVAEKGLDWVSLLPNMKENPVLWLDEREQVSLVVPLPSEDSIQGGIGIATTRRVLILSSDLNVMATWDCELPPGSLVPLGSFTVAFSSQMDHKIRYLSGLPESFGRSGLIASFPIFIPSYYTNWLAGIRPDRFVYSSHHNGTRLVERGKSTNTFLLPLATTRPALLLEPMIANAIATGAKGTTTQTFLRAVLEKFGRKVVTMSHGEEEGIGNFGAGITPRVFELLEYYNFKSAASWLLTGTIGFDRAANSRLLPSYLPITAKIKAAFDADTHLHLIASGDQYFTEYVKSPDINMPSTLPRPSDPTAILCQQFALDAMKQGNFLDAIKMLDISGTQPSDAIMLQLSMALQLDPAMEGSPLIDSLYQQDSQTEKVPSLVASLAALTTELKAGKTPSPQFNYKWLQSLAPSVQRSKKYERQRSRLIGESSLSMVMPRDKVQNEVFSSEIPESKLVWNEGPNHEKENLLLLDNVQEWFGRRRPVILGREGAKSAEERGASTLAGILHCNDEDSFGGENEDTFKDGWVDGVGEGLNDEDKLSAYYRFSEGEEEDTSWRDEGIADITKFENTATIVGNPDDFNLQESLSSVDEGESGKVKPIHDLVFGQSGVGQASALVISAMRGGSLDLGLMHGPDHVSRQKCTIEFWAWIPESIEKEIILVRRSCGSSAGDFDVICQSEKRNLLWELGLHKNGELEFRTIAGQSVTTKPENRDNIEDTPSNTVHFSRWNHICIIMKQESMISSAVSLLIRGSRKIDSEVLNFSPPDFEVDDFSGASAFDQMLETSHLVFGIDHTKDFRLTELRVWALDRKDDDIKTWMTEYLECAEIKRKIKIKIKRKLGGDKGIALSPKKGLLTPPRGLKPPSDVPKGGLLAPPGGFQPPTDSKNRSDNKKAGLLAPPKQSKEDGYSSPKNATKLDTDFGSSSFSGANFGNFKQSPDKGADLSSPASFASDFAGRMSGSTFGSELQGEKLLNENPDSPLKNKGISAVTEETIQEDASEEVDISPLWESAIPLSEQVRTSAASALIRGPPATRHFGGNRGGLPDYRELERFGVGAISICGSEKTIVWRDDQVPPGLTYPIGASGAIVSDQMDGDGSEFLCCFMAKDKRMVVFELSTRTIVVELQMTTKLNYWRFLPPEAGEDTLCFMLITPVGGFHWMPLDESPRPRQVWKRGPELQGKKIVSYEEGGANGYDGLDMLSKVGMLLVTNSADATNSGSLEAWLVPICGDSKVVCASYEILGACLCQPPGLNFEAFMPLVLFVVEENNELIVCVSAVTQEDENSIGLTDVMTDALIEQGPYHSFDFEPPALAMGTYPEVLCCSLGTTVVVIIRRKGLVVAYELGESGLELIAQENVGHYVVDAVMRYNASEGGAEIVLLMSDTENRRDGRVGTFCFRTAC</sequence>
<dbReference type="OrthoDB" id="119388at2759"/>
<feature type="compositionally biased region" description="Basic and acidic residues" evidence="1">
    <location>
        <begin position="408"/>
        <end position="417"/>
    </location>
</feature>
<dbReference type="EMBL" id="CAACVS010000627">
    <property type="protein sequence ID" value="VEU44210.1"/>
    <property type="molecule type" value="Genomic_DNA"/>
</dbReference>
<evidence type="ECO:0000313" key="3">
    <source>
        <dbReference type="Proteomes" id="UP000291116"/>
    </source>
</evidence>
<feature type="compositionally biased region" description="Low complexity" evidence="1">
    <location>
        <begin position="428"/>
        <end position="444"/>
    </location>
</feature>
<organism evidence="2 3">
    <name type="scientific">Pseudo-nitzschia multistriata</name>
    <dbReference type="NCBI Taxonomy" id="183589"/>
    <lineage>
        <taxon>Eukaryota</taxon>
        <taxon>Sar</taxon>
        <taxon>Stramenopiles</taxon>
        <taxon>Ochrophyta</taxon>
        <taxon>Bacillariophyta</taxon>
        <taxon>Bacillariophyceae</taxon>
        <taxon>Bacillariophycidae</taxon>
        <taxon>Bacillariales</taxon>
        <taxon>Bacillariaceae</taxon>
        <taxon>Pseudo-nitzschia</taxon>
    </lineage>
</organism>
<feature type="compositionally biased region" description="Low complexity" evidence="1">
    <location>
        <begin position="289"/>
        <end position="298"/>
    </location>
</feature>